<accession>A0A4P9ZKW8</accession>
<keyword evidence="2" id="KW-1185">Reference proteome</keyword>
<organism evidence="1 2">
    <name type="scientific">Dimargaris cristalligena</name>
    <dbReference type="NCBI Taxonomy" id="215637"/>
    <lineage>
        <taxon>Eukaryota</taxon>
        <taxon>Fungi</taxon>
        <taxon>Fungi incertae sedis</taxon>
        <taxon>Zoopagomycota</taxon>
        <taxon>Kickxellomycotina</taxon>
        <taxon>Dimargaritomycetes</taxon>
        <taxon>Dimargaritales</taxon>
        <taxon>Dimargaritaceae</taxon>
        <taxon>Dimargaris</taxon>
    </lineage>
</organism>
<name>A0A4P9ZKW8_9FUNG</name>
<proteinExistence type="predicted"/>
<dbReference type="EMBL" id="ML003451">
    <property type="protein sequence ID" value="RKP33936.1"/>
    <property type="molecule type" value="Genomic_DNA"/>
</dbReference>
<reference evidence="2" key="1">
    <citation type="journal article" date="2018" name="Nat. Microbiol.">
        <title>Leveraging single-cell genomics to expand the fungal tree of life.</title>
        <authorList>
            <person name="Ahrendt S.R."/>
            <person name="Quandt C.A."/>
            <person name="Ciobanu D."/>
            <person name="Clum A."/>
            <person name="Salamov A."/>
            <person name="Andreopoulos B."/>
            <person name="Cheng J.F."/>
            <person name="Woyke T."/>
            <person name="Pelin A."/>
            <person name="Henrissat B."/>
            <person name="Reynolds N.K."/>
            <person name="Benny G.L."/>
            <person name="Smith M.E."/>
            <person name="James T.Y."/>
            <person name="Grigoriev I.V."/>
        </authorList>
    </citation>
    <scope>NUCLEOTIDE SEQUENCE [LARGE SCALE GENOMIC DNA]</scope>
    <source>
        <strain evidence="2">RSA 468</strain>
    </source>
</reference>
<dbReference type="Proteomes" id="UP000268162">
    <property type="component" value="Unassembled WGS sequence"/>
</dbReference>
<evidence type="ECO:0000313" key="2">
    <source>
        <dbReference type="Proteomes" id="UP000268162"/>
    </source>
</evidence>
<gene>
    <name evidence="1" type="ORF">BJ085DRAFT_39075</name>
</gene>
<evidence type="ECO:0000313" key="1">
    <source>
        <dbReference type="EMBL" id="RKP33936.1"/>
    </source>
</evidence>
<protein>
    <submittedName>
        <fullName evidence="1">Uncharacterized protein</fullName>
    </submittedName>
</protein>
<sequence>MEMTYRMLEQFFSVKFYNSAAEPKPLTLGDLEKLCLTSSSPSHGTPSEGKQLNCALVEISKRGGTYQVEDYFRRHVRTANIVQMRHFLSPYFESAFRRYYQVVPTVPNLFGNDDGSSLGLDYDYDERDQFDAHPLLSALKNGGLVQVQNIWLALDDLLNRKSRSITPAQLQLLYERPSLYFRPTGQQQLIAGNNAPMVDGQPSPPPLAAGRTNQVNLDFLRAVWQRTQKHIIQCALELDLADAVEEFADLLEESYGILEPFRLRLIVRAFELNRTRTQALALQYWRDLSPDRRALLELCAEVKNYRTTWTRLRSEAQTWGSKLASRAMGLLYTTPPAVPRSFGQAEHQRCDALFNPPSIASSAQRS</sequence>
<dbReference type="AlphaFoldDB" id="A0A4P9ZKW8"/>